<feature type="domain" description="Peptidase M20 dimerisation" evidence="1">
    <location>
        <begin position="161"/>
        <end position="255"/>
    </location>
</feature>
<proteinExistence type="predicted"/>
<dbReference type="FunFam" id="3.30.70.360:FF:000004">
    <property type="entry name" value="Peptidase M20 domain-containing protein 2"/>
    <property type="match status" value="1"/>
</dbReference>
<organism evidence="2 3">
    <name type="scientific">Candidatus Segetimicrobium genomatis</name>
    <dbReference type="NCBI Taxonomy" id="2569760"/>
    <lineage>
        <taxon>Bacteria</taxon>
        <taxon>Bacillati</taxon>
        <taxon>Candidatus Sysuimicrobiota</taxon>
        <taxon>Candidatus Sysuimicrobiia</taxon>
        <taxon>Candidatus Sysuimicrobiales</taxon>
        <taxon>Candidatus Segetimicrobiaceae</taxon>
        <taxon>Candidatus Segetimicrobium</taxon>
    </lineage>
</organism>
<gene>
    <name evidence="2" type="ORF">E6G98_06145</name>
</gene>
<name>A0A537LSN8_9BACT</name>
<dbReference type="CDD" id="cd03887">
    <property type="entry name" value="M20_Acy1L2"/>
    <property type="match status" value="1"/>
</dbReference>
<dbReference type="GO" id="GO:0046657">
    <property type="term" value="P:folic acid catabolic process"/>
    <property type="evidence" value="ECO:0007669"/>
    <property type="project" value="TreeGrafter"/>
</dbReference>
<evidence type="ECO:0000313" key="3">
    <source>
        <dbReference type="Proteomes" id="UP000315217"/>
    </source>
</evidence>
<dbReference type="Gene3D" id="3.40.630.10">
    <property type="entry name" value="Zn peptidases"/>
    <property type="match status" value="1"/>
</dbReference>
<dbReference type="GO" id="GO:0016805">
    <property type="term" value="F:dipeptidase activity"/>
    <property type="evidence" value="ECO:0007669"/>
    <property type="project" value="TreeGrafter"/>
</dbReference>
<dbReference type="InterPro" id="IPR052030">
    <property type="entry name" value="Peptidase_M20/M20A_hydrolases"/>
</dbReference>
<dbReference type="PANTHER" id="PTHR30575">
    <property type="entry name" value="PEPTIDASE M20"/>
    <property type="match status" value="1"/>
</dbReference>
<accession>A0A537LSN8</accession>
<dbReference type="SUPFAM" id="SSF53187">
    <property type="entry name" value="Zn-dependent exopeptidases"/>
    <property type="match status" value="1"/>
</dbReference>
<sequence length="286" mass="29780">MEIRQTILQGIDAAADQLIGLARRIHATPEIAFQELKASQWLSDTLESHRFAVQRGIADLPTAFRAEVSGGPGGPSVAFLAEYDALPEIGHACGHNLICTAALGAGIGLAAVASKLAGKVLVLGTPAEEGGGGKVLMLQRGAFAGIDAALMFHPADYTLTARSSLASYRLKVKFLGKAAHAAAAPYEGINALDGLVQMFVNIGLLRQQLRDDARVHGIITYGGAAPNIIPDRAEAAFSVRAADSAYAAAVLEKVINCGRAGAAATGATFEHETQKGYDAMKPNRPL</sequence>
<dbReference type="Gene3D" id="3.30.70.360">
    <property type="match status" value="1"/>
</dbReference>
<dbReference type="EMBL" id="VBAI01000081">
    <property type="protein sequence ID" value="TMJ11028.1"/>
    <property type="molecule type" value="Genomic_DNA"/>
</dbReference>
<dbReference type="AlphaFoldDB" id="A0A537LSN8"/>
<evidence type="ECO:0000313" key="2">
    <source>
        <dbReference type="EMBL" id="TMJ11028.1"/>
    </source>
</evidence>
<dbReference type="PANTHER" id="PTHR30575:SF0">
    <property type="entry name" value="XAA-ARG DIPEPTIDASE"/>
    <property type="match status" value="1"/>
</dbReference>
<reference evidence="2 3" key="1">
    <citation type="journal article" date="2019" name="Nat. Microbiol.">
        <title>Mediterranean grassland soil C-N compound turnover is dependent on rainfall and depth, and is mediated by genomically divergent microorganisms.</title>
        <authorList>
            <person name="Diamond S."/>
            <person name="Andeer P.F."/>
            <person name="Li Z."/>
            <person name="Crits-Christoph A."/>
            <person name="Burstein D."/>
            <person name="Anantharaman K."/>
            <person name="Lane K.R."/>
            <person name="Thomas B.C."/>
            <person name="Pan C."/>
            <person name="Northen T.R."/>
            <person name="Banfield J.F."/>
        </authorList>
    </citation>
    <scope>NUCLEOTIDE SEQUENCE [LARGE SCALE GENOMIC DNA]</scope>
    <source>
        <strain evidence="2">NP_1</strain>
    </source>
</reference>
<comment type="caution">
    <text evidence="2">The sequence shown here is derived from an EMBL/GenBank/DDBJ whole genome shotgun (WGS) entry which is preliminary data.</text>
</comment>
<feature type="non-terminal residue" evidence="2">
    <location>
        <position position="286"/>
    </location>
</feature>
<dbReference type="SUPFAM" id="SSF55031">
    <property type="entry name" value="Bacterial exopeptidase dimerisation domain"/>
    <property type="match status" value="1"/>
</dbReference>
<dbReference type="Proteomes" id="UP000315217">
    <property type="component" value="Unassembled WGS sequence"/>
</dbReference>
<protein>
    <submittedName>
        <fullName evidence="2">M20 family metallopeptidase</fullName>
    </submittedName>
</protein>
<dbReference type="GO" id="GO:0005737">
    <property type="term" value="C:cytoplasm"/>
    <property type="evidence" value="ECO:0007669"/>
    <property type="project" value="TreeGrafter"/>
</dbReference>
<evidence type="ECO:0000259" key="1">
    <source>
        <dbReference type="Pfam" id="PF07687"/>
    </source>
</evidence>
<dbReference type="InterPro" id="IPR017439">
    <property type="entry name" value="Amidohydrolase"/>
</dbReference>
<dbReference type="NCBIfam" id="TIGR01891">
    <property type="entry name" value="amidohydrolases"/>
    <property type="match status" value="1"/>
</dbReference>
<dbReference type="GO" id="GO:0071713">
    <property type="term" value="F:para-aminobenzoyl-glutamate hydrolase activity"/>
    <property type="evidence" value="ECO:0007669"/>
    <property type="project" value="TreeGrafter"/>
</dbReference>
<dbReference type="InterPro" id="IPR011650">
    <property type="entry name" value="Peptidase_M20_dimer"/>
</dbReference>
<dbReference type="InterPro" id="IPR036264">
    <property type="entry name" value="Bact_exopeptidase_dim_dom"/>
</dbReference>
<dbReference type="Pfam" id="PF07687">
    <property type="entry name" value="M20_dimer"/>
    <property type="match status" value="1"/>
</dbReference>